<comment type="caution">
    <text evidence="9">The sequence shown here is derived from an EMBL/GenBank/DDBJ whole genome shotgun (WGS) entry which is preliminary data.</text>
</comment>
<organism evidence="9 10">
    <name type="scientific">Rufibacter sediminis</name>
    <dbReference type="NCBI Taxonomy" id="2762756"/>
    <lineage>
        <taxon>Bacteria</taxon>
        <taxon>Pseudomonadati</taxon>
        <taxon>Bacteroidota</taxon>
        <taxon>Cytophagia</taxon>
        <taxon>Cytophagales</taxon>
        <taxon>Hymenobacteraceae</taxon>
        <taxon>Rufibacter</taxon>
    </lineage>
</organism>
<feature type="transmembrane region" description="Helical" evidence="7">
    <location>
        <begin position="12"/>
        <end position="36"/>
    </location>
</feature>
<proteinExistence type="predicted"/>
<feature type="domain" description="Major facilitator superfamily (MFS) profile" evidence="8">
    <location>
        <begin position="4"/>
        <end position="397"/>
    </location>
</feature>
<evidence type="ECO:0000256" key="6">
    <source>
        <dbReference type="ARBA" id="ARBA00023136"/>
    </source>
</evidence>
<keyword evidence="3" id="KW-1003">Cell membrane</keyword>
<keyword evidence="5 7" id="KW-1133">Transmembrane helix</keyword>
<evidence type="ECO:0000313" key="9">
    <source>
        <dbReference type="EMBL" id="MBC3539954.1"/>
    </source>
</evidence>
<dbReference type="Gene3D" id="1.20.1250.20">
    <property type="entry name" value="MFS general substrate transporter like domains"/>
    <property type="match status" value="2"/>
</dbReference>
<feature type="transmembrane region" description="Helical" evidence="7">
    <location>
        <begin position="42"/>
        <end position="63"/>
    </location>
</feature>
<feature type="transmembrane region" description="Helical" evidence="7">
    <location>
        <begin position="346"/>
        <end position="365"/>
    </location>
</feature>
<dbReference type="PANTHER" id="PTHR23513:SF11">
    <property type="entry name" value="STAPHYLOFERRIN A TRANSPORTER"/>
    <property type="match status" value="1"/>
</dbReference>
<keyword evidence="6 7" id="KW-0472">Membrane</keyword>
<name>A0ABR6VS06_9BACT</name>
<feature type="transmembrane region" description="Helical" evidence="7">
    <location>
        <begin position="140"/>
        <end position="165"/>
    </location>
</feature>
<feature type="transmembrane region" description="Helical" evidence="7">
    <location>
        <begin position="75"/>
        <end position="95"/>
    </location>
</feature>
<feature type="transmembrane region" description="Helical" evidence="7">
    <location>
        <begin position="306"/>
        <end position="325"/>
    </location>
</feature>
<evidence type="ECO:0000256" key="3">
    <source>
        <dbReference type="ARBA" id="ARBA00022475"/>
    </source>
</evidence>
<gene>
    <name evidence="9" type="ORF">H7U12_09685</name>
</gene>
<evidence type="ECO:0000256" key="5">
    <source>
        <dbReference type="ARBA" id="ARBA00022989"/>
    </source>
</evidence>
<accession>A0ABR6VS06</accession>
<evidence type="ECO:0000256" key="4">
    <source>
        <dbReference type="ARBA" id="ARBA00022692"/>
    </source>
</evidence>
<evidence type="ECO:0000313" key="10">
    <source>
        <dbReference type="Proteomes" id="UP000659698"/>
    </source>
</evidence>
<feature type="transmembrane region" description="Helical" evidence="7">
    <location>
        <begin position="171"/>
        <end position="188"/>
    </location>
</feature>
<keyword evidence="2" id="KW-0813">Transport</keyword>
<dbReference type="PROSITE" id="PS50850">
    <property type="entry name" value="MFS"/>
    <property type="match status" value="1"/>
</dbReference>
<dbReference type="InterPro" id="IPR020846">
    <property type="entry name" value="MFS_dom"/>
</dbReference>
<feature type="transmembrane region" description="Helical" evidence="7">
    <location>
        <begin position="222"/>
        <end position="243"/>
    </location>
</feature>
<dbReference type="InterPro" id="IPR010290">
    <property type="entry name" value="TM_effector"/>
</dbReference>
<dbReference type="PANTHER" id="PTHR23513">
    <property type="entry name" value="INTEGRAL MEMBRANE EFFLUX PROTEIN-RELATED"/>
    <property type="match status" value="1"/>
</dbReference>
<dbReference type="Proteomes" id="UP000659698">
    <property type="component" value="Unassembled WGS sequence"/>
</dbReference>
<feature type="transmembrane region" description="Helical" evidence="7">
    <location>
        <begin position="255"/>
        <end position="274"/>
    </location>
</feature>
<feature type="transmembrane region" description="Helical" evidence="7">
    <location>
        <begin position="101"/>
        <end position="119"/>
    </location>
</feature>
<dbReference type="CDD" id="cd06173">
    <property type="entry name" value="MFS_MefA_like"/>
    <property type="match status" value="1"/>
</dbReference>
<evidence type="ECO:0000256" key="2">
    <source>
        <dbReference type="ARBA" id="ARBA00022448"/>
    </source>
</evidence>
<comment type="subcellular location">
    <subcellularLocation>
        <location evidence="1">Cell membrane</location>
        <topology evidence="1">Multi-pass membrane protein</topology>
    </subcellularLocation>
</comment>
<dbReference type="Pfam" id="PF05977">
    <property type="entry name" value="MFS_3"/>
    <property type="match status" value="1"/>
</dbReference>
<dbReference type="SUPFAM" id="SSF103473">
    <property type="entry name" value="MFS general substrate transporter"/>
    <property type="match status" value="1"/>
</dbReference>
<evidence type="ECO:0000256" key="7">
    <source>
        <dbReference type="SAM" id="Phobius"/>
    </source>
</evidence>
<feature type="transmembrane region" description="Helical" evidence="7">
    <location>
        <begin position="281"/>
        <end position="300"/>
    </location>
</feature>
<dbReference type="EMBL" id="JACOAF010000022">
    <property type="protein sequence ID" value="MBC3539954.1"/>
    <property type="molecule type" value="Genomic_DNA"/>
</dbReference>
<feature type="transmembrane region" description="Helical" evidence="7">
    <location>
        <begin position="371"/>
        <end position="391"/>
    </location>
</feature>
<evidence type="ECO:0000256" key="1">
    <source>
        <dbReference type="ARBA" id="ARBA00004651"/>
    </source>
</evidence>
<keyword evidence="10" id="KW-1185">Reference proteome</keyword>
<reference evidence="9 10" key="1">
    <citation type="journal article" date="2019" name="Int. J. Syst. Evol. Microbiol.">
        <title>Rufibacter sediminis sp. nov., isolated from freshwater lake sediment.</title>
        <authorList>
            <person name="Qu J.H."/>
            <person name="Zhang L.J."/>
            <person name="Fu Y.H."/>
            <person name="Li H.F."/>
        </authorList>
    </citation>
    <scope>NUCLEOTIDE SEQUENCE [LARGE SCALE GENOMIC DNA]</scope>
    <source>
        <strain evidence="9 10">H-1</strain>
    </source>
</reference>
<sequence>MFRALHYRNYRLFFMGQGISLIGTWMQQVAMSWLVYRLTDSVFLLGMVSFANQIPSFLLGPFAGVLSDRFDRHRVLLVTQFLFLIEASTLAALVLTDTVTIPYILALGVFAGIVNAFDMSARQSLVVHLVEKREDMSNAIALNSSMFNMARLVGPSVAGGIIATLGEGVCFLINAISYLAVLASLLMMRLPVLERKAQDTQVLKSLKEGFQYAFGFAPIRDILVLIATLSLFGMPFTVLLPAIARDVLGGDASTLGLLMGASGVGALLGALYLASRKSVLGLARVIVVASILFGVGLIVFALSQTMLLSLVGIFVVGLGMILRMASSNTLLQTIVDDDKRGRVMSFYSMAFMGMAPIGSLLAGWLAERIGVAYTLLGCGIICLLSIVPFVLSLPKSRQLVRPIYERLGILPEIATGLQTASTLTSPPEGGKM</sequence>
<protein>
    <submittedName>
        <fullName evidence="9">MFS transporter</fullName>
    </submittedName>
</protein>
<evidence type="ECO:0000259" key="8">
    <source>
        <dbReference type="PROSITE" id="PS50850"/>
    </source>
</evidence>
<keyword evidence="4 7" id="KW-0812">Transmembrane</keyword>
<dbReference type="InterPro" id="IPR036259">
    <property type="entry name" value="MFS_trans_sf"/>
</dbReference>